<dbReference type="Proteomes" id="UP000585614">
    <property type="component" value="Unassembled WGS sequence"/>
</dbReference>
<gene>
    <name evidence="1" type="ORF">mRhiFer1_010278</name>
</gene>
<accession>A0A7J7X5T2</accession>
<evidence type="ECO:0000313" key="1">
    <source>
        <dbReference type="EMBL" id="KAF6344908.1"/>
    </source>
</evidence>
<sequence>MGGVGRQPSLQGCHCRWHQEESRRHMQTQRPLIFPQTRGHLQLSSTCHLAPLPCSNTNSHQGPPLEIRMVSRWRRSRSKLKWPEGLAAFPWRRKGPSTRSRKTQESWLQDPKSWKSWQLISRVTSL</sequence>
<comment type="caution">
    <text evidence="1">The sequence shown here is derived from an EMBL/GenBank/DDBJ whole genome shotgun (WGS) entry which is preliminary data.</text>
</comment>
<organism evidence="1 2">
    <name type="scientific">Rhinolophus ferrumequinum</name>
    <name type="common">Greater horseshoe bat</name>
    <dbReference type="NCBI Taxonomy" id="59479"/>
    <lineage>
        <taxon>Eukaryota</taxon>
        <taxon>Metazoa</taxon>
        <taxon>Chordata</taxon>
        <taxon>Craniata</taxon>
        <taxon>Vertebrata</taxon>
        <taxon>Euteleostomi</taxon>
        <taxon>Mammalia</taxon>
        <taxon>Eutheria</taxon>
        <taxon>Laurasiatheria</taxon>
        <taxon>Chiroptera</taxon>
        <taxon>Yinpterochiroptera</taxon>
        <taxon>Rhinolophoidea</taxon>
        <taxon>Rhinolophidae</taxon>
        <taxon>Rhinolophinae</taxon>
        <taxon>Rhinolophus</taxon>
    </lineage>
</organism>
<protein>
    <submittedName>
        <fullName evidence="1">Uncharacterized protein</fullName>
    </submittedName>
</protein>
<reference evidence="1 2" key="1">
    <citation type="journal article" date="2020" name="Nature">
        <title>Six reference-quality genomes reveal evolution of bat adaptations.</title>
        <authorList>
            <person name="Jebb D."/>
            <person name="Huang Z."/>
            <person name="Pippel M."/>
            <person name="Hughes G.M."/>
            <person name="Lavrichenko K."/>
            <person name="Devanna P."/>
            <person name="Winkler S."/>
            <person name="Jermiin L.S."/>
            <person name="Skirmuntt E.C."/>
            <person name="Katzourakis A."/>
            <person name="Burkitt-Gray L."/>
            <person name="Ray D.A."/>
            <person name="Sullivan K.A.M."/>
            <person name="Roscito J.G."/>
            <person name="Kirilenko B.M."/>
            <person name="Davalos L.M."/>
            <person name="Corthals A.P."/>
            <person name="Power M.L."/>
            <person name="Jones G."/>
            <person name="Ransome R.D."/>
            <person name="Dechmann D.K.N."/>
            <person name="Locatelli A.G."/>
            <person name="Puechmaille S.J."/>
            <person name="Fedrigo O."/>
            <person name="Jarvis E.D."/>
            <person name="Hiller M."/>
            <person name="Vernes S.C."/>
            <person name="Myers E.W."/>
            <person name="Teeling E.C."/>
        </authorList>
    </citation>
    <scope>NUCLEOTIDE SEQUENCE [LARGE SCALE GENOMIC DNA]</scope>
    <source>
        <strain evidence="1">MRhiFer1</strain>
        <tissue evidence="1">Lung</tissue>
    </source>
</reference>
<dbReference type="EMBL" id="JACAGC010000009">
    <property type="protein sequence ID" value="KAF6344908.1"/>
    <property type="molecule type" value="Genomic_DNA"/>
</dbReference>
<dbReference type="AlphaFoldDB" id="A0A7J7X5T2"/>
<name>A0A7J7X5T2_RHIFE</name>
<evidence type="ECO:0000313" key="2">
    <source>
        <dbReference type="Proteomes" id="UP000585614"/>
    </source>
</evidence>
<proteinExistence type="predicted"/>